<keyword evidence="1" id="KW-0175">Coiled coil</keyword>
<dbReference type="InterPro" id="IPR008912">
    <property type="entry name" value="Uncharacterised_CoxE"/>
</dbReference>
<keyword evidence="3" id="KW-1185">Reference proteome</keyword>
<feature type="coiled-coil region" evidence="1">
    <location>
        <begin position="160"/>
        <end position="187"/>
    </location>
</feature>
<dbReference type="RefSeq" id="WP_154547357.1">
    <property type="nucleotide sequence ID" value="NZ_VUMX01000004.1"/>
</dbReference>
<dbReference type="InterPro" id="IPR036465">
    <property type="entry name" value="vWFA_dom_sf"/>
</dbReference>
<reference evidence="2 3" key="1">
    <citation type="submission" date="2019-08" db="EMBL/GenBank/DDBJ databases">
        <title>In-depth cultivation of the pig gut microbiome towards novel bacterial diversity and tailored functional studies.</title>
        <authorList>
            <person name="Wylensek D."/>
            <person name="Hitch T.C.A."/>
            <person name="Clavel T."/>
        </authorList>
    </citation>
    <scope>NUCLEOTIDE SEQUENCE [LARGE SCALE GENOMIC DNA]</scope>
    <source>
        <strain evidence="2 3">Bifido-178-WT-2B</strain>
    </source>
</reference>
<name>A0A6A8MDJ7_9LACO</name>
<proteinExistence type="predicted"/>
<dbReference type="Pfam" id="PF05762">
    <property type="entry name" value="VWA_CoxE"/>
    <property type="match status" value="1"/>
</dbReference>
<dbReference type="PANTHER" id="PTHR39338">
    <property type="entry name" value="BLL5662 PROTEIN-RELATED"/>
    <property type="match status" value="1"/>
</dbReference>
<dbReference type="OrthoDB" id="9790469at2"/>
<dbReference type="PANTHER" id="PTHR39338:SF5">
    <property type="entry name" value="BLR6139 PROTEIN"/>
    <property type="match status" value="1"/>
</dbReference>
<feature type="coiled-coil region" evidence="1">
    <location>
        <begin position="28"/>
        <end position="62"/>
    </location>
</feature>
<evidence type="ECO:0000313" key="3">
    <source>
        <dbReference type="Proteomes" id="UP000438120"/>
    </source>
</evidence>
<gene>
    <name evidence="2" type="ORF">FYJ62_02395</name>
</gene>
<sequence>MESRTCLPLKIIEARYFHQDFADFLQRRKSLKAAHDRYQNRLREEERQHQEFALQLAEISRTKQALLGKELNAAEMVAASSRLASQIQQGLKAVQADYELVFGKCPEYELLQNMAVIAATGSPRQKAALAEKQDSLRKILRGGMKTVMSTADPLAMLDVIAKQVKLLDQFQQKRRRLARQIAENDARRMEILTQEHKLADSVKQAKQEMDNLLSGLTGESISQRAIVKTQSRHSRNALNEGRCGVLSLGQGNALLDKSFNSLSLSEQEEIRDYLLKNARKLKTRFLRRIRTRQKQRLDVAEICKKACRTEGIPIELAYVKPRRSKSKIVMLLDVSGSCRQASEMMLTFMFFMKDVFAGGCKSFAFVNSLFDISKLFDQPNADKALHKVLNTIPTHGVYSDYGRPLRELRQEYLAEFTRETIVIWIGDARNNFRPTEAETFKTISRRAKKTYWLNTEQTNKWNTGDSVLAEYAQYADEVFCVRRPRDLLNFIDAI</sequence>
<accession>A0A6A8MDJ7</accession>
<dbReference type="Proteomes" id="UP000438120">
    <property type="component" value="Unassembled WGS sequence"/>
</dbReference>
<dbReference type="EMBL" id="VUMX01000004">
    <property type="protein sequence ID" value="MST86519.1"/>
    <property type="molecule type" value="Genomic_DNA"/>
</dbReference>
<evidence type="ECO:0000313" key="2">
    <source>
        <dbReference type="EMBL" id="MST86519.1"/>
    </source>
</evidence>
<dbReference type="SUPFAM" id="SSF53300">
    <property type="entry name" value="vWA-like"/>
    <property type="match status" value="1"/>
</dbReference>
<protein>
    <submittedName>
        <fullName evidence="2">VWA domain-containing protein</fullName>
    </submittedName>
</protein>
<organism evidence="2 3">
    <name type="scientific">Lactobacillus porci</name>
    <dbReference type="NCBI Taxonomy" id="2012477"/>
    <lineage>
        <taxon>Bacteria</taxon>
        <taxon>Bacillati</taxon>
        <taxon>Bacillota</taxon>
        <taxon>Bacilli</taxon>
        <taxon>Lactobacillales</taxon>
        <taxon>Lactobacillaceae</taxon>
        <taxon>Lactobacillus</taxon>
    </lineage>
</organism>
<evidence type="ECO:0000256" key="1">
    <source>
        <dbReference type="SAM" id="Coils"/>
    </source>
</evidence>
<dbReference type="AlphaFoldDB" id="A0A6A8MDJ7"/>
<comment type="caution">
    <text evidence="2">The sequence shown here is derived from an EMBL/GenBank/DDBJ whole genome shotgun (WGS) entry which is preliminary data.</text>
</comment>